<keyword evidence="14" id="KW-1185">Reference proteome</keyword>
<evidence type="ECO:0000256" key="5">
    <source>
        <dbReference type="ARBA" id="ARBA00022741"/>
    </source>
</evidence>
<dbReference type="SUPFAM" id="SSF54211">
    <property type="entry name" value="Ribosomal protein S5 domain 2-like"/>
    <property type="match status" value="1"/>
</dbReference>
<dbReference type="AlphaFoldDB" id="A0A2S1RCD7"/>
<dbReference type="PANTHER" id="PTHR43527:SF2">
    <property type="entry name" value="4-DIPHOSPHOCYTIDYL-2-C-METHYL-D-ERYTHRITOL KINASE, CHLOROPLASTIC"/>
    <property type="match status" value="1"/>
</dbReference>
<feature type="domain" description="GHMP kinase N-terminal" evidence="11">
    <location>
        <begin position="103"/>
        <end position="181"/>
    </location>
</feature>
<keyword evidence="6 9" id="KW-0418">Kinase</keyword>
<evidence type="ECO:0000313" key="13">
    <source>
        <dbReference type="EMBL" id="AWH93922.1"/>
    </source>
</evidence>
<evidence type="ECO:0000259" key="11">
    <source>
        <dbReference type="Pfam" id="PF00288"/>
    </source>
</evidence>
<feature type="active site" evidence="9">
    <location>
        <position position="173"/>
    </location>
</feature>
<sequence length="364" mass="36521">MPRDVFTPDGARAVTAVAPAKINLHLGVGDARPDGYHDLLTVYRAVDMWERVTVSFVGDGGGASGAAGRGGASGAGARGAGPDDDEITVTGPGAPQVPTDRTNLAARAVDLLREEAGSDARIAIRIHKGVPVAGGMAGGSADAAAALVATDRLLGLGLGRAALEERAARLGSDVPFCVRGGTALGTGRGEELATLLHARAEQHVVVALADDGLSTPRVFAELDRLRAERVEPEGAARAGAARSLPRAGGVEPLVEALAGDDPAAVAALLANDLEPAALSLRPALRKTLRTGQEAGALHGMVSGSGPTCLFFCSDRDHAIAVAAEISESGVAREVRVTRGPVGGAHIVSDDPSGGAGTGVDPTGK</sequence>
<reference evidence="13 14" key="1">
    <citation type="submission" date="2016-04" db="EMBL/GenBank/DDBJ databases">
        <title>Complete genome sequence of Dietzia lutea YIM 80766T, a strain isolated from desert soil in Egypt.</title>
        <authorList>
            <person name="Zhao J."/>
            <person name="Hu B."/>
            <person name="Geng S."/>
            <person name="Nie Y."/>
            <person name="Tang Y."/>
        </authorList>
    </citation>
    <scope>NUCLEOTIDE SEQUENCE [LARGE SCALE GENOMIC DNA]</scope>
    <source>
        <strain evidence="13 14">YIM 80766</strain>
    </source>
</reference>
<dbReference type="UniPathway" id="UPA00056">
    <property type="reaction ID" value="UER00094"/>
</dbReference>
<evidence type="ECO:0000256" key="2">
    <source>
        <dbReference type="ARBA" id="ARBA00012052"/>
    </source>
</evidence>
<keyword evidence="7 9" id="KW-0067">ATP-binding</keyword>
<evidence type="ECO:0000256" key="8">
    <source>
        <dbReference type="ARBA" id="ARBA00032554"/>
    </source>
</evidence>
<dbReference type="HAMAP" id="MF_00061">
    <property type="entry name" value="IspE"/>
    <property type="match status" value="1"/>
</dbReference>
<dbReference type="GO" id="GO:0016114">
    <property type="term" value="P:terpenoid biosynthetic process"/>
    <property type="evidence" value="ECO:0007669"/>
    <property type="project" value="InterPro"/>
</dbReference>
<dbReference type="InterPro" id="IPR006204">
    <property type="entry name" value="GHMP_kinase_N_dom"/>
</dbReference>
<dbReference type="InterPro" id="IPR020568">
    <property type="entry name" value="Ribosomal_Su5_D2-typ_SF"/>
</dbReference>
<dbReference type="SUPFAM" id="SSF55060">
    <property type="entry name" value="GHMP Kinase, C-terminal domain"/>
    <property type="match status" value="1"/>
</dbReference>
<dbReference type="GO" id="GO:0005524">
    <property type="term" value="F:ATP binding"/>
    <property type="evidence" value="ECO:0007669"/>
    <property type="project" value="UniProtKB-UniRule"/>
</dbReference>
<keyword evidence="5 9" id="KW-0547">Nucleotide-binding</keyword>
<evidence type="ECO:0000256" key="7">
    <source>
        <dbReference type="ARBA" id="ARBA00022840"/>
    </source>
</evidence>
<dbReference type="InterPro" id="IPR004424">
    <property type="entry name" value="IspE"/>
</dbReference>
<evidence type="ECO:0000259" key="12">
    <source>
        <dbReference type="Pfam" id="PF08544"/>
    </source>
</evidence>
<evidence type="ECO:0000256" key="3">
    <source>
        <dbReference type="ARBA" id="ARBA00017473"/>
    </source>
</evidence>
<feature type="domain" description="GHMP kinase C-terminal" evidence="12">
    <location>
        <begin position="254"/>
        <end position="329"/>
    </location>
</feature>
<comment type="catalytic activity">
    <reaction evidence="9">
        <text>4-CDP-2-C-methyl-D-erythritol + ATP = 4-CDP-2-C-methyl-D-erythritol 2-phosphate + ADP + H(+)</text>
        <dbReference type="Rhea" id="RHEA:18437"/>
        <dbReference type="ChEBI" id="CHEBI:15378"/>
        <dbReference type="ChEBI" id="CHEBI:30616"/>
        <dbReference type="ChEBI" id="CHEBI:57823"/>
        <dbReference type="ChEBI" id="CHEBI:57919"/>
        <dbReference type="ChEBI" id="CHEBI:456216"/>
        <dbReference type="EC" id="2.7.1.148"/>
    </reaction>
</comment>
<feature type="region of interest" description="Disordered" evidence="10">
    <location>
        <begin position="63"/>
        <end position="99"/>
    </location>
</feature>
<evidence type="ECO:0000256" key="4">
    <source>
        <dbReference type="ARBA" id="ARBA00022679"/>
    </source>
</evidence>
<feature type="region of interest" description="Disordered" evidence="10">
    <location>
        <begin position="342"/>
        <end position="364"/>
    </location>
</feature>
<dbReference type="Pfam" id="PF08544">
    <property type="entry name" value="GHMP_kinases_C"/>
    <property type="match status" value="1"/>
</dbReference>
<evidence type="ECO:0000256" key="6">
    <source>
        <dbReference type="ARBA" id="ARBA00022777"/>
    </source>
</evidence>
<protein>
    <recommendedName>
        <fullName evidence="3 9">4-diphosphocytidyl-2-C-methyl-D-erythritol kinase</fullName>
        <shortName evidence="9">CMK</shortName>
        <ecNumber evidence="2 9">2.7.1.148</ecNumber>
    </recommendedName>
    <alternativeName>
        <fullName evidence="8 9">4-(cytidine-5'-diphospho)-2-C-methyl-D-erythritol kinase</fullName>
    </alternativeName>
</protein>
<dbReference type="RefSeq" id="WP_108849234.1">
    <property type="nucleotide sequence ID" value="NZ_CP015449.1"/>
</dbReference>
<dbReference type="EMBL" id="CP015449">
    <property type="protein sequence ID" value="AWH93922.1"/>
    <property type="molecule type" value="Genomic_DNA"/>
</dbReference>
<dbReference type="GO" id="GO:0019288">
    <property type="term" value="P:isopentenyl diphosphate biosynthetic process, methylerythritol 4-phosphate pathway"/>
    <property type="evidence" value="ECO:0007669"/>
    <property type="project" value="UniProtKB-UniRule"/>
</dbReference>
<dbReference type="EC" id="2.7.1.148" evidence="2 9"/>
<evidence type="ECO:0000256" key="10">
    <source>
        <dbReference type="SAM" id="MobiDB-lite"/>
    </source>
</evidence>
<comment type="similarity">
    <text evidence="1 9">Belongs to the GHMP kinase family. IspE subfamily.</text>
</comment>
<feature type="binding site" evidence="9">
    <location>
        <begin position="131"/>
        <end position="141"/>
    </location>
    <ligand>
        <name>ATP</name>
        <dbReference type="ChEBI" id="CHEBI:30616"/>
    </ligand>
</feature>
<accession>A0A2S1RCD7</accession>
<dbReference type="InterPro" id="IPR014721">
    <property type="entry name" value="Ribsml_uS5_D2-typ_fold_subgr"/>
</dbReference>
<feature type="compositionally biased region" description="Gly residues" evidence="10">
    <location>
        <begin position="63"/>
        <end position="79"/>
    </location>
</feature>
<dbReference type="KEGG" id="dlu:A6035_10775"/>
<gene>
    <name evidence="9" type="primary">ispE</name>
    <name evidence="13" type="ORF">A6035_10775</name>
</gene>
<dbReference type="PANTHER" id="PTHR43527">
    <property type="entry name" value="4-DIPHOSPHOCYTIDYL-2-C-METHYL-D-ERYTHRITOL KINASE, CHLOROPLASTIC"/>
    <property type="match status" value="1"/>
</dbReference>
<dbReference type="InterPro" id="IPR013750">
    <property type="entry name" value="GHMP_kinase_C_dom"/>
</dbReference>
<dbReference type="GO" id="GO:0050515">
    <property type="term" value="F:4-(cytidine 5'-diphospho)-2-C-methyl-D-erythritol kinase activity"/>
    <property type="evidence" value="ECO:0007669"/>
    <property type="project" value="UniProtKB-UniRule"/>
</dbReference>
<evidence type="ECO:0000256" key="1">
    <source>
        <dbReference type="ARBA" id="ARBA00009684"/>
    </source>
</evidence>
<keyword evidence="4 9" id="KW-0808">Transferase</keyword>
<organism evidence="13 14">
    <name type="scientific">Dietzia lutea</name>
    <dbReference type="NCBI Taxonomy" id="546160"/>
    <lineage>
        <taxon>Bacteria</taxon>
        <taxon>Bacillati</taxon>
        <taxon>Actinomycetota</taxon>
        <taxon>Actinomycetes</taxon>
        <taxon>Mycobacteriales</taxon>
        <taxon>Dietziaceae</taxon>
        <taxon>Dietzia</taxon>
    </lineage>
</organism>
<feature type="active site" evidence="9">
    <location>
        <position position="21"/>
    </location>
</feature>
<name>A0A2S1RCD7_9ACTN</name>
<comment type="pathway">
    <text evidence="9">Isoprenoid biosynthesis; isopentenyl diphosphate biosynthesis via DXP pathway; isopentenyl diphosphate from 1-deoxy-D-xylulose 5-phosphate: step 3/6.</text>
</comment>
<dbReference type="Gene3D" id="3.30.70.890">
    <property type="entry name" value="GHMP kinase, C-terminal domain"/>
    <property type="match status" value="1"/>
</dbReference>
<dbReference type="NCBIfam" id="NF002870">
    <property type="entry name" value="PRK03188.1"/>
    <property type="match status" value="1"/>
</dbReference>
<dbReference type="Pfam" id="PF00288">
    <property type="entry name" value="GHMP_kinases_N"/>
    <property type="match status" value="1"/>
</dbReference>
<keyword evidence="9" id="KW-0414">Isoprene biosynthesis</keyword>
<evidence type="ECO:0000313" key="14">
    <source>
        <dbReference type="Proteomes" id="UP000244928"/>
    </source>
</evidence>
<dbReference type="InterPro" id="IPR036554">
    <property type="entry name" value="GHMP_kinase_C_sf"/>
</dbReference>
<dbReference type="Proteomes" id="UP000244928">
    <property type="component" value="Chromosome"/>
</dbReference>
<dbReference type="Gene3D" id="3.30.230.10">
    <property type="match status" value="1"/>
</dbReference>
<proteinExistence type="inferred from homology"/>
<comment type="function">
    <text evidence="9">Catalyzes the phosphorylation of the position 2 hydroxy group of 4-diphosphocytidyl-2C-methyl-D-erythritol.</text>
</comment>
<evidence type="ECO:0000256" key="9">
    <source>
        <dbReference type="HAMAP-Rule" id="MF_00061"/>
    </source>
</evidence>